<evidence type="ECO:0000256" key="1">
    <source>
        <dbReference type="SAM" id="MobiDB-lite"/>
    </source>
</evidence>
<organism evidence="2 3">
    <name type="scientific">Histidinibacterium lentulum</name>
    <dbReference type="NCBI Taxonomy" id="2480588"/>
    <lineage>
        <taxon>Bacteria</taxon>
        <taxon>Pseudomonadati</taxon>
        <taxon>Pseudomonadota</taxon>
        <taxon>Alphaproteobacteria</taxon>
        <taxon>Rhodobacterales</taxon>
        <taxon>Paracoccaceae</taxon>
        <taxon>Histidinibacterium</taxon>
    </lineage>
</organism>
<gene>
    <name evidence="2" type="ORF">EAT49_10680</name>
</gene>
<dbReference type="RefSeq" id="WP_123642295.1">
    <property type="nucleotide sequence ID" value="NZ_ML119084.1"/>
</dbReference>
<reference evidence="2 3" key="1">
    <citation type="submission" date="2018-10" db="EMBL/GenBank/DDBJ databases">
        <title>Histidinibacterium lentulum gen. nov., sp. nov., a marine bacterium from the culture broth of Picochlorum sp. 122.</title>
        <authorList>
            <person name="Wang G."/>
        </authorList>
    </citation>
    <scope>NUCLEOTIDE SEQUENCE [LARGE SCALE GENOMIC DNA]</scope>
    <source>
        <strain evidence="2 3">B17</strain>
    </source>
</reference>
<feature type="region of interest" description="Disordered" evidence="1">
    <location>
        <begin position="35"/>
        <end position="85"/>
    </location>
</feature>
<comment type="caution">
    <text evidence="2">The sequence shown here is derived from an EMBL/GenBank/DDBJ whole genome shotgun (WGS) entry which is preliminary data.</text>
</comment>
<dbReference type="EMBL" id="RDRB01000004">
    <property type="protein sequence ID" value="ROU02772.1"/>
    <property type="molecule type" value="Genomic_DNA"/>
</dbReference>
<evidence type="ECO:0000313" key="3">
    <source>
        <dbReference type="Proteomes" id="UP000268016"/>
    </source>
</evidence>
<dbReference type="OrthoDB" id="7507676at2"/>
<protein>
    <submittedName>
        <fullName evidence="2">Uncharacterized protein</fullName>
    </submittedName>
</protein>
<sequence length="85" mass="8630">MRISPAGHTASEQGSADRFTGPVCMAALSGAEAPGTVQVNPATSGPRRHGARPDTAMSRVAIEEAGAGADTQRQDQVTDADRSAP</sequence>
<dbReference type="AlphaFoldDB" id="A0A3N2R5L4"/>
<proteinExistence type="predicted"/>
<evidence type="ECO:0000313" key="2">
    <source>
        <dbReference type="EMBL" id="ROU02772.1"/>
    </source>
</evidence>
<dbReference type="Proteomes" id="UP000268016">
    <property type="component" value="Unassembled WGS sequence"/>
</dbReference>
<keyword evidence="3" id="KW-1185">Reference proteome</keyword>
<name>A0A3N2R5L4_9RHOB</name>
<accession>A0A3N2R5L4</accession>